<gene>
    <name evidence="1" type="ORF">FWK35_00001780</name>
</gene>
<protein>
    <submittedName>
        <fullName evidence="1">Putative RNA-directed DNA polymerase</fullName>
    </submittedName>
</protein>
<reference evidence="1 2" key="1">
    <citation type="submission" date="2019-08" db="EMBL/GenBank/DDBJ databases">
        <title>Whole genome of Aphis craccivora.</title>
        <authorList>
            <person name="Voronova N.V."/>
            <person name="Shulinski R.S."/>
            <person name="Bandarenka Y.V."/>
            <person name="Zhorov D.G."/>
            <person name="Warner D."/>
        </authorList>
    </citation>
    <scope>NUCLEOTIDE SEQUENCE [LARGE SCALE GENOMIC DNA]</scope>
    <source>
        <strain evidence="1">180601</strain>
        <tissue evidence="1">Whole Body</tissue>
    </source>
</reference>
<keyword evidence="1" id="KW-0548">Nucleotidyltransferase</keyword>
<name>A0A6G0ZCW2_APHCR</name>
<dbReference type="Proteomes" id="UP000478052">
    <property type="component" value="Unassembled WGS sequence"/>
</dbReference>
<keyword evidence="1" id="KW-0808">Transferase</keyword>
<accession>A0A6G0ZCW2</accession>
<sequence>MQNKFTTFKNKLLLPIQITPKNINKIQAFQHNIILHKITNVPLFISNLTHKDIVIKTIIVFEVHTVYIFCHCQEILAVDFKKKV</sequence>
<evidence type="ECO:0000313" key="2">
    <source>
        <dbReference type="Proteomes" id="UP000478052"/>
    </source>
</evidence>
<organism evidence="1 2">
    <name type="scientific">Aphis craccivora</name>
    <name type="common">Cowpea aphid</name>
    <dbReference type="NCBI Taxonomy" id="307492"/>
    <lineage>
        <taxon>Eukaryota</taxon>
        <taxon>Metazoa</taxon>
        <taxon>Ecdysozoa</taxon>
        <taxon>Arthropoda</taxon>
        <taxon>Hexapoda</taxon>
        <taxon>Insecta</taxon>
        <taxon>Pterygota</taxon>
        <taxon>Neoptera</taxon>
        <taxon>Paraneoptera</taxon>
        <taxon>Hemiptera</taxon>
        <taxon>Sternorrhyncha</taxon>
        <taxon>Aphidomorpha</taxon>
        <taxon>Aphidoidea</taxon>
        <taxon>Aphididae</taxon>
        <taxon>Aphidini</taxon>
        <taxon>Aphis</taxon>
        <taxon>Aphis</taxon>
    </lineage>
</organism>
<evidence type="ECO:0000313" key="1">
    <source>
        <dbReference type="EMBL" id="KAF0768531.1"/>
    </source>
</evidence>
<dbReference type="AlphaFoldDB" id="A0A6G0ZCW2"/>
<keyword evidence="1" id="KW-0695">RNA-directed DNA polymerase</keyword>
<proteinExistence type="predicted"/>
<dbReference type="GO" id="GO:0003964">
    <property type="term" value="F:RNA-directed DNA polymerase activity"/>
    <property type="evidence" value="ECO:0007669"/>
    <property type="project" value="UniProtKB-KW"/>
</dbReference>
<dbReference type="EMBL" id="VUJU01000755">
    <property type="protein sequence ID" value="KAF0768531.1"/>
    <property type="molecule type" value="Genomic_DNA"/>
</dbReference>
<keyword evidence="2" id="KW-1185">Reference proteome</keyword>
<comment type="caution">
    <text evidence="1">The sequence shown here is derived from an EMBL/GenBank/DDBJ whole genome shotgun (WGS) entry which is preliminary data.</text>
</comment>